<evidence type="ECO:0000259" key="2">
    <source>
        <dbReference type="Pfam" id="PF13355"/>
    </source>
</evidence>
<dbReference type="RefSeq" id="WP_011128483.1">
    <property type="nucleotide sequence ID" value="NC_005070.1"/>
</dbReference>
<evidence type="ECO:0000259" key="4">
    <source>
        <dbReference type="Pfam" id="PF25515"/>
    </source>
</evidence>
<evidence type="ECO:0000256" key="1">
    <source>
        <dbReference type="SAM" id="MobiDB-lite"/>
    </source>
</evidence>
<feature type="domain" description="Plastid division protein CDP1-like 2nd alpha solenoid" evidence="3">
    <location>
        <begin position="251"/>
        <end position="407"/>
    </location>
</feature>
<dbReference type="Pfam" id="PF25515">
    <property type="entry name" value="Arm_PDR"/>
    <property type="match status" value="1"/>
</dbReference>
<keyword evidence="6" id="KW-1185">Reference proteome</keyword>
<dbReference type="InterPro" id="IPR025344">
    <property type="entry name" value="CDP1-like_IMS"/>
</dbReference>
<feature type="region of interest" description="Disordered" evidence="1">
    <location>
        <begin position="411"/>
        <end position="446"/>
    </location>
</feature>
<evidence type="ECO:0000313" key="6">
    <source>
        <dbReference type="Proteomes" id="UP000001422"/>
    </source>
</evidence>
<feature type="region of interest" description="Disordered" evidence="1">
    <location>
        <begin position="483"/>
        <end position="505"/>
    </location>
</feature>
<dbReference type="PANTHER" id="PTHR33925">
    <property type="entry name" value="PLASTID DIVISION PROTEIN CDP1, CHLOROPLASTIC-RELATED"/>
    <property type="match status" value="1"/>
</dbReference>
<sequence>MDLPIDHFRLLGVSPSADPASILRRLQTRSDSPPDDGFTHEGLLQRQALLHRSADLLTDPSERADYEAALLSLSATHPNETVGLDLAASSEVAGLILLWEAGAALEAFQLARQGLQPPQAPALGSGREADLTLLAALACRDAARDEQQQRRYESAAQLLRDGIELQQRMGKLPDQQARLQQELDDLLPYRVLDLLSRDLSDADARQQGISLLDQLVRDRGGLDPEGLDSETPAAMGQADFESFFQQIRRFLTVQEQVDLFRGWFAEGSIEAGCLAVFALAAAGYSRRKPEFLEQAREQLQRLVASDLDPMPLLGCLDLLLGNVAEASLHFSAIRDEELLSWLAEHPGDHLAAQCEYCRVWLERDVLPGYRDVDAAGVDLDAWFADRDVQAYVDRIDRQSARLGSAATVTGAGLSSAPSADASSPHEAALDDDHLPAEEAPSSDPANQRLSNRLRWLAASLVVGLVAALAAAVMLRPRETAPVVLQPEPDRQDAVEPKPSAQDSATLKPQAILQPEASEVAAQLQPLLSDAPDDAQLRMLVQGWLDSKAQALQGQPSQLPVVARQRLIDQVDRERSKAVVAGTTTVVKASVTSLDVVSRQPRRIELQAQVAYSDSTTDRSGTVVDRTVPGSLTITYILGRDGDQWKLTAYIPQG</sequence>
<organism evidence="5 6">
    <name type="scientific">Parasynechococcus marenigrum (strain WH8102)</name>
    <dbReference type="NCBI Taxonomy" id="84588"/>
    <lineage>
        <taxon>Bacteria</taxon>
        <taxon>Bacillati</taxon>
        <taxon>Cyanobacteriota</taxon>
        <taxon>Cyanophyceae</taxon>
        <taxon>Synechococcales</taxon>
        <taxon>Prochlorococcaceae</taxon>
        <taxon>Parasynechococcus</taxon>
        <taxon>Parasynechococcus marenigrum</taxon>
    </lineage>
</organism>
<accession>Q7U5S7</accession>
<reference evidence="5 6" key="1">
    <citation type="journal article" date="2003" name="Nature">
        <title>The genome of a motile marine Synechococcus.</title>
        <authorList>
            <person name="Palenik B."/>
            <person name="Brahamsha B."/>
            <person name="Larimer F."/>
            <person name="Land M."/>
            <person name="Hauser L."/>
            <person name="Chain P."/>
            <person name="Lamerdin J."/>
            <person name="Regala W."/>
            <person name="Allen E.A."/>
            <person name="McCarren J."/>
            <person name="Paulsen I."/>
            <person name="Dufresne A."/>
            <person name="Partensky F."/>
            <person name="Webb E."/>
            <person name="Waterbury J."/>
        </authorList>
    </citation>
    <scope>NUCLEOTIDE SEQUENCE [LARGE SCALE GENOMIC DNA]</scope>
    <source>
        <strain evidence="5 6">WH8102</strain>
    </source>
</reference>
<dbReference type="Proteomes" id="UP000001422">
    <property type="component" value="Chromosome"/>
</dbReference>
<name>Q7U5S7_PARMW</name>
<feature type="compositionally biased region" description="Basic and acidic residues" evidence="1">
    <location>
        <begin position="427"/>
        <end position="436"/>
    </location>
</feature>
<gene>
    <name evidence="5" type="ordered locus">SYNW1619</name>
</gene>
<dbReference type="InterPro" id="IPR044685">
    <property type="entry name" value="CPD1-like"/>
</dbReference>
<dbReference type="AlphaFoldDB" id="Q7U5S7"/>
<dbReference type="eggNOG" id="COG0484">
    <property type="taxonomic scope" value="Bacteria"/>
</dbReference>
<evidence type="ECO:0000259" key="3">
    <source>
        <dbReference type="Pfam" id="PF23468"/>
    </source>
</evidence>
<dbReference type="STRING" id="84588.SYNW1619"/>
<evidence type="ECO:0000313" key="5">
    <source>
        <dbReference type="EMBL" id="CAE08134.1"/>
    </source>
</evidence>
<dbReference type="InterPro" id="IPR057137">
    <property type="entry name" value="CDP1-like_a_solenoid_2"/>
</dbReference>
<protein>
    <submittedName>
        <fullName evidence="5">Uncharacterized protein</fullName>
    </submittedName>
</protein>
<dbReference type="InterPro" id="IPR058032">
    <property type="entry name" value="CDP1-like_a_solenoid_1"/>
</dbReference>
<proteinExistence type="predicted"/>
<dbReference type="EMBL" id="BX569693">
    <property type="protein sequence ID" value="CAE08134.1"/>
    <property type="molecule type" value="Genomic_DNA"/>
</dbReference>
<dbReference type="HOGENOM" id="CLU_414962_0_0_3"/>
<dbReference type="Pfam" id="PF13355">
    <property type="entry name" value="ARC6-like_IMS"/>
    <property type="match status" value="1"/>
</dbReference>
<feature type="compositionally biased region" description="Low complexity" evidence="1">
    <location>
        <begin position="414"/>
        <end position="426"/>
    </location>
</feature>
<dbReference type="KEGG" id="syw:SYNW1619"/>
<feature type="domain" description="Plastid division protein CDP1-like 1st alpha solenoid" evidence="4">
    <location>
        <begin position="86"/>
        <end position="228"/>
    </location>
</feature>
<dbReference type="PANTHER" id="PTHR33925:SF1">
    <property type="entry name" value="PROTEIN ACCUMULATION AND REPLICATION OF CHLOROPLASTS 6, CHLOROPLASTIC"/>
    <property type="match status" value="1"/>
</dbReference>
<dbReference type="Pfam" id="PF23468">
    <property type="entry name" value="ARC6"/>
    <property type="match status" value="1"/>
</dbReference>
<feature type="domain" description="Plastid division protein CDP1-like IMS" evidence="2">
    <location>
        <begin position="538"/>
        <end position="646"/>
    </location>
</feature>